<reference evidence="1" key="1">
    <citation type="journal article" date="2012" name="PLoS ONE">
        <title>Gene sets for utilization of primary and secondary nutrition supplies in the distal gut of endangered iberian lynx.</title>
        <authorList>
            <person name="Alcaide M."/>
            <person name="Messina E."/>
            <person name="Richter M."/>
            <person name="Bargiela R."/>
            <person name="Peplies J."/>
            <person name="Huws S.A."/>
            <person name="Newbold C.J."/>
            <person name="Golyshin P.N."/>
            <person name="Simon M.A."/>
            <person name="Lopez G."/>
            <person name="Yakimov M.M."/>
            <person name="Ferrer M."/>
        </authorList>
    </citation>
    <scope>NUCLEOTIDE SEQUENCE</scope>
</reference>
<dbReference type="EMBL" id="AMCI01003447">
    <property type="protein sequence ID" value="EJX00271.1"/>
    <property type="molecule type" value="Genomic_DNA"/>
</dbReference>
<dbReference type="Gene3D" id="2.60.120.200">
    <property type="match status" value="1"/>
</dbReference>
<dbReference type="NCBIfam" id="TIGR04183">
    <property type="entry name" value="Por_Secre_tail"/>
    <property type="match status" value="1"/>
</dbReference>
<dbReference type="InterPro" id="IPR026444">
    <property type="entry name" value="Secre_tail"/>
</dbReference>
<sequence>MGFLLPSAVFAQVKWVENFDYPVGDLNGQGGWGKYGSNPNNPIQVIDEKLDYTGYPGGVGSKSVKLTGPSLSEDLLVRFDSPADGITSGNLYYAVLLRVESAPATAGYSMTLLTRSKSNEVKPGTSPGEYGRLYFNKGADEQHFKLGVERGSAKPVYSPTEYEVGKTYLVVVKYAMEEVTDNEKVSLFVNPQSFTEEPAAADAEIATGAKRSRGFQGFELRQAGNSKGDAVTMLVGSLRISDTYAGLFSETSVKPDQKPSLSLPVSALDFGPVYQGIAVEHKLNLKATNLKGDVTLTVTEGELIVQPTTLPAAQLMSATGVEVTFTLSNPTSEIGKAEVVFASDGMENVTLPVTWNAQPVVEKKTLADFKGENAELNLTYRYMGKAVVAFVDRSQSIPKYYVQDETAGMVLQGETDLELKEGDAVTGLMGTITSAWGVTTFQPLVGMPIVPTETGVAVAPLEVTLAALKATPSDYLNRLVKVSNVSFQEVAEGSTFTEGMTQPVIKDETGEGKVRIFKGTSLIGTLIPTEVVDIVGLSTSASAVLVAPRSAADVVLKVAPSLEITAEELKMEHGYVGKQTPLWTLHVKAVNLPGEVTIESTGKDRALFTPSVATLPAGNSELDLVITYAPTKIGKHSARIQFDCLTLPTLSQAVVLQAYATDENNPPLMKVTPQQVPTFEAKVDEAQEQTILVKTAFLPDYGKIELQTADAFRLSTTMLMKDNEAQVKVTFSPTKEGTYENALILSALGADTLVVPLTGKAAPSTAPEPEKEGDELPLDATNPLTILQESFDGVQKNQVLSLKGWKNLATTGKRAWWGMEFDDTDKLPGEKAAKVTPFDSKVAVGEDEACEMMLVTPALDFVNAKSKIFTFRVRGDYLRDNQPENLELCYIDMADGQLFIQPINVPIPAQKDLSGEWNEFHVDLTNNQLADVFFMGFRFKGNRGRENSATYYIDDVSYGRTDLPVILSSTDVITMEALLSKDAVSKEITITTQNLDNPVKLSIGGPNRSKFDLTTKELPAEGGTFQVKFNSDQLGVHEAYVKLSSRGAADKYVVLSVNCVTQLTGIEGVHAETYAAVRVFDAAGRLLRTSQQATENQALAGLAPGMYVLQLTTDKGVVTKKVKR</sequence>
<accession>J9CJM2</accession>
<gene>
    <name evidence="1" type="ORF">EVA_11623</name>
</gene>
<name>J9CJM2_9ZZZZ</name>
<dbReference type="AlphaFoldDB" id="J9CJM2"/>
<organism evidence="1">
    <name type="scientific">gut metagenome</name>
    <dbReference type="NCBI Taxonomy" id="749906"/>
    <lineage>
        <taxon>unclassified sequences</taxon>
        <taxon>metagenomes</taxon>
        <taxon>organismal metagenomes</taxon>
    </lineage>
</organism>
<comment type="caution">
    <text evidence="1">The sequence shown here is derived from an EMBL/GenBank/DDBJ whole genome shotgun (WGS) entry which is preliminary data.</text>
</comment>
<proteinExistence type="predicted"/>
<evidence type="ECO:0000313" key="1">
    <source>
        <dbReference type="EMBL" id="EJX00271.1"/>
    </source>
</evidence>
<protein>
    <submittedName>
        <fullName evidence="1">Uncharacterized protein</fullName>
    </submittedName>
</protein>